<reference evidence="3 4" key="1">
    <citation type="submission" date="2021-06" db="EMBL/GenBank/DDBJ databases">
        <authorList>
            <person name="Palmer J.M."/>
        </authorList>
    </citation>
    <scope>NUCLEOTIDE SEQUENCE [LARGE SCALE GENOMIC DNA]</scope>
    <source>
        <strain evidence="3 4">XC_2019</strain>
        <tissue evidence="3">Muscle</tissue>
    </source>
</reference>
<feature type="coiled-coil region" evidence="1">
    <location>
        <begin position="43"/>
        <end position="77"/>
    </location>
</feature>
<evidence type="ECO:0000313" key="3">
    <source>
        <dbReference type="EMBL" id="MEQ2210083.1"/>
    </source>
</evidence>
<protein>
    <recommendedName>
        <fullName evidence="2">TRIM8/14/16/25/29/45/65 coiled-coil region domain-containing protein</fullName>
    </recommendedName>
</protein>
<dbReference type="EMBL" id="JAHRIN010052364">
    <property type="protein sequence ID" value="MEQ2210083.1"/>
    <property type="molecule type" value="Genomic_DNA"/>
</dbReference>
<feature type="domain" description="TRIM8/14/16/25/29/45/65 coiled-coil region" evidence="2">
    <location>
        <begin position="10"/>
        <end position="88"/>
    </location>
</feature>
<dbReference type="InterPro" id="IPR058030">
    <property type="entry name" value="TRIM8/14/16/25/29/45/65_CC"/>
</dbReference>
<keyword evidence="1" id="KW-0175">Coiled coil</keyword>
<accession>A0ABV0RRD3</accession>
<organism evidence="3 4">
    <name type="scientific">Xenoophorus captivus</name>
    <dbReference type="NCBI Taxonomy" id="1517983"/>
    <lineage>
        <taxon>Eukaryota</taxon>
        <taxon>Metazoa</taxon>
        <taxon>Chordata</taxon>
        <taxon>Craniata</taxon>
        <taxon>Vertebrata</taxon>
        <taxon>Euteleostomi</taxon>
        <taxon>Actinopterygii</taxon>
        <taxon>Neopterygii</taxon>
        <taxon>Teleostei</taxon>
        <taxon>Neoteleostei</taxon>
        <taxon>Acanthomorphata</taxon>
        <taxon>Ovalentaria</taxon>
        <taxon>Atherinomorphae</taxon>
        <taxon>Cyprinodontiformes</taxon>
        <taxon>Goodeidae</taxon>
        <taxon>Xenoophorus</taxon>
    </lineage>
</organism>
<proteinExistence type="predicted"/>
<comment type="caution">
    <text evidence="3">The sequence shown here is derived from an EMBL/GenBank/DDBJ whole genome shotgun (WGS) entry which is preliminary data.</text>
</comment>
<evidence type="ECO:0000313" key="4">
    <source>
        <dbReference type="Proteomes" id="UP001434883"/>
    </source>
</evidence>
<dbReference type="Proteomes" id="UP001434883">
    <property type="component" value="Unassembled WGS sequence"/>
</dbReference>
<dbReference type="Pfam" id="PF25600">
    <property type="entry name" value="TRIM_CC"/>
    <property type="match status" value="1"/>
</dbReference>
<evidence type="ECO:0000256" key="1">
    <source>
        <dbReference type="SAM" id="Coils"/>
    </source>
</evidence>
<gene>
    <name evidence="3" type="ORF">XENOCAPTIV_008188</name>
</gene>
<evidence type="ECO:0000259" key="2">
    <source>
        <dbReference type="Pfam" id="PF25600"/>
    </source>
</evidence>
<name>A0ABV0RRD3_9TELE</name>
<keyword evidence="4" id="KW-1185">Reference proteome</keyword>
<sequence>MKRFCVIWSQNYTDKERGDVEHLLDEVSASLDRIRTHVVGGIQNQLEAVMSKGEGLVDRLEEELSQLMDRRATLEVQAVSQDHISFLQVRVERQMFEVGAEGWRG</sequence>